<keyword evidence="1" id="KW-0229">DNA integration</keyword>
<dbReference type="Pfam" id="PF00589">
    <property type="entry name" value="Phage_integrase"/>
    <property type="match status" value="1"/>
</dbReference>
<dbReference type="InterPro" id="IPR013762">
    <property type="entry name" value="Integrase-like_cat_sf"/>
</dbReference>
<dbReference type="GO" id="GO:0003677">
    <property type="term" value="F:DNA binding"/>
    <property type="evidence" value="ECO:0007669"/>
    <property type="project" value="UniProtKB-UniRule"/>
</dbReference>
<dbReference type="EMBL" id="PREU01000007">
    <property type="protein sequence ID" value="PPA75236.1"/>
    <property type="molecule type" value="Genomic_DNA"/>
</dbReference>
<dbReference type="InterPro" id="IPR010998">
    <property type="entry name" value="Integrase_recombinase_N"/>
</dbReference>
<dbReference type="PANTHER" id="PTHR30349:SF94">
    <property type="entry name" value="INTEGRASE_RECOMBINASE HI_1414-RELATED"/>
    <property type="match status" value="1"/>
</dbReference>
<dbReference type="CDD" id="cd00796">
    <property type="entry name" value="INT_Rci_Hp1_C"/>
    <property type="match status" value="1"/>
</dbReference>
<protein>
    <submittedName>
        <fullName evidence="8">Site-specific integrase</fullName>
    </submittedName>
</protein>
<evidence type="ECO:0000259" key="6">
    <source>
        <dbReference type="PROSITE" id="PS51898"/>
    </source>
</evidence>
<evidence type="ECO:0000313" key="9">
    <source>
        <dbReference type="Proteomes" id="UP000239990"/>
    </source>
</evidence>
<comment type="caution">
    <text evidence="8">The sequence shown here is derived from an EMBL/GenBank/DDBJ whole genome shotgun (WGS) entry which is preliminary data.</text>
</comment>
<accession>A0A2S5GQM9</accession>
<dbReference type="SUPFAM" id="SSF56349">
    <property type="entry name" value="DNA breaking-rejoining enzymes"/>
    <property type="match status" value="1"/>
</dbReference>
<dbReference type="InterPro" id="IPR011010">
    <property type="entry name" value="DNA_brk_join_enz"/>
</dbReference>
<gene>
    <name evidence="8" type="ORF">C4E15_18075</name>
</gene>
<organism evidence="8 9">
    <name type="scientific">Achromobacter spanius</name>
    <dbReference type="NCBI Taxonomy" id="217203"/>
    <lineage>
        <taxon>Bacteria</taxon>
        <taxon>Pseudomonadati</taxon>
        <taxon>Pseudomonadota</taxon>
        <taxon>Betaproteobacteria</taxon>
        <taxon>Burkholderiales</taxon>
        <taxon>Alcaligenaceae</taxon>
        <taxon>Achromobacter</taxon>
    </lineage>
</organism>
<dbReference type="InterPro" id="IPR044068">
    <property type="entry name" value="CB"/>
</dbReference>
<reference evidence="8 9" key="1">
    <citation type="submission" date="2018-02" db="EMBL/GenBank/DDBJ databases">
        <title>Draft Genome of Achromobacter spanius stain 6.</title>
        <authorList>
            <person name="Gunasekera T.S."/>
            <person name="Radwan O."/>
            <person name="Ruiz O.N."/>
        </authorList>
    </citation>
    <scope>NUCLEOTIDE SEQUENCE [LARGE SCALE GENOMIC DNA]</scope>
    <source>
        <strain evidence="8 9">6</strain>
    </source>
</reference>
<keyword evidence="2 4" id="KW-0238">DNA-binding</keyword>
<dbReference type="OrthoDB" id="662444at2"/>
<dbReference type="Gene3D" id="1.10.150.130">
    <property type="match status" value="1"/>
</dbReference>
<evidence type="ECO:0000256" key="4">
    <source>
        <dbReference type="PROSITE-ProRule" id="PRU01248"/>
    </source>
</evidence>
<dbReference type="InterPro" id="IPR002104">
    <property type="entry name" value="Integrase_catalytic"/>
</dbReference>
<dbReference type="Gene3D" id="1.10.443.10">
    <property type="entry name" value="Intergrase catalytic core"/>
    <property type="match status" value="1"/>
</dbReference>
<evidence type="ECO:0000256" key="2">
    <source>
        <dbReference type="ARBA" id="ARBA00023125"/>
    </source>
</evidence>
<evidence type="ECO:0000259" key="7">
    <source>
        <dbReference type="PROSITE" id="PS51900"/>
    </source>
</evidence>
<sequence>MASIQKTAKGYRVQVKLSGQRDSQVFPTRREAVESGARREAEIRDKATKPAGDLHTLREALRKYSDEISPHRKGERWEQVRLAAFESYLLPLDLPISKVTPQHVAAFRDARSKKVGPSSVLRELSLLASVFEAARLEWEWVDLNPCRGIRKPLKGKHRERTIHIWEIRKMLRAMGYDRRARIASMGEAIAHCFLLALRTGMRAGELCGLTWEHVYDQHVHLPKTKSDRPRDVPLSTRAVAILKRMKGWDDKLVFGVKSASLDALFRKYRARAEVEGFTFHDSRHTAATMISKRIDVLDLCKMFGWTDPKMAMVYYNPHASSIAARLG</sequence>
<proteinExistence type="predicted"/>
<dbReference type="GO" id="GO:0006310">
    <property type="term" value="P:DNA recombination"/>
    <property type="evidence" value="ECO:0007669"/>
    <property type="project" value="UniProtKB-KW"/>
</dbReference>
<dbReference type="AlphaFoldDB" id="A0A2S5GQM9"/>
<name>A0A2S5GQM9_9BURK</name>
<dbReference type="PROSITE" id="PS51900">
    <property type="entry name" value="CB"/>
    <property type="match status" value="1"/>
</dbReference>
<dbReference type="Proteomes" id="UP000239990">
    <property type="component" value="Unassembled WGS sequence"/>
</dbReference>
<dbReference type="RefSeq" id="WP_104144456.1">
    <property type="nucleotide sequence ID" value="NZ_PREU01000007.1"/>
</dbReference>
<evidence type="ECO:0000256" key="1">
    <source>
        <dbReference type="ARBA" id="ARBA00022908"/>
    </source>
</evidence>
<feature type="region of interest" description="Disordered" evidence="5">
    <location>
        <begin position="20"/>
        <end position="42"/>
    </location>
</feature>
<dbReference type="PROSITE" id="PS51898">
    <property type="entry name" value="TYR_RECOMBINASE"/>
    <property type="match status" value="1"/>
</dbReference>
<keyword evidence="3" id="KW-0233">DNA recombination</keyword>
<evidence type="ECO:0000313" key="8">
    <source>
        <dbReference type="EMBL" id="PPA75236.1"/>
    </source>
</evidence>
<evidence type="ECO:0000256" key="3">
    <source>
        <dbReference type="ARBA" id="ARBA00023172"/>
    </source>
</evidence>
<feature type="domain" description="Core-binding (CB)" evidence="7">
    <location>
        <begin position="55"/>
        <end position="135"/>
    </location>
</feature>
<feature type="compositionally biased region" description="Basic and acidic residues" evidence="5">
    <location>
        <begin position="28"/>
        <end position="42"/>
    </location>
</feature>
<dbReference type="GO" id="GO:0015074">
    <property type="term" value="P:DNA integration"/>
    <property type="evidence" value="ECO:0007669"/>
    <property type="project" value="UniProtKB-KW"/>
</dbReference>
<feature type="domain" description="Tyr recombinase" evidence="6">
    <location>
        <begin position="156"/>
        <end position="327"/>
    </location>
</feature>
<evidence type="ECO:0000256" key="5">
    <source>
        <dbReference type="SAM" id="MobiDB-lite"/>
    </source>
</evidence>
<dbReference type="PANTHER" id="PTHR30349">
    <property type="entry name" value="PHAGE INTEGRASE-RELATED"/>
    <property type="match status" value="1"/>
</dbReference>
<dbReference type="InterPro" id="IPR050090">
    <property type="entry name" value="Tyrosine_recombinase_XerCD"/>
</dbReference>